<evidence type="ECO:0000313" key="2">
    <source>
        <dbReference type="EMBL" id="KAK9414268.1"/>
    </source>
</evidence>
<proteinExistence type="inferred from homology"/>
<reference evidence="2 3" key="1">
    <citation type="journal article" date="2024" name="J. Plant Pathol.">
        <title>Sequence and assembly of the genome of Seiridium unicorne, isolate CBS 538.82, causal agent of cypress canker disease.</title>
        <authorList>
            <person name="Scali E."/>
            <person name="Rocca G.D."/>
            <person name="Danti R."/>
            <person name="Garbelotto M."/>
            <person name="Barberini S."/>
            <person name="Baroncelli R."/>
            <person name="Emiliani G."/>
        </authorList>
    </citation>
    <scope>NUCLEOTIDE SEQUENCE [LARGE SCALE GENOMIC DNA]</scope>
    <source>
        <strain evidence="2 3">BM-138-508</strain>
    </source>
</reference>
<keyword evidence="2" id="KW-0808">Transferase</keyword>
<dbReference type="PANTHER" id="PTHR43591:SF102">
    <property type="entry name" value="S-ADENOSYL-L-METHIONINE-DEPENDENT METHYLTRANSFERASE"/>
    <property type="match status" value="1"/>
</dbReference>
<comment type="similarity">
    <text evidence="1">Belongs to the methyltransferase superfamily. LaeA methyltransferase family.</text>
</comment>
<sequence length="346" mass="39524">MAAPRTKPEHQDAGQWDMEVLEAKANYMIVDDDFSKSSGQSVYDAESVVGESGNLYQNYKPGKYLLPNDAAEQDRLDIMHVSFRLLLDGRLALAPFTESPHYVLDIGTGTGIWAIQFAEEHPDSQVIGTDLSAIQPPFTIANCSFQKDDAEEEIALKWVFQTPNSRFDYIHLRFMVTCFDQPKKVMENAFRYLNPGGWIEFQDSTLPIIDLHKGEEGSAVKRWNDYVATGAAKLKRNFYKASRYKEWLEEVGFVDVEEHYIEWPMGPWSSDPRLKESGWYLLRSIMAGLRGMSWALLSLAGVSPEEIEDLLEECRKDVLNRKYAWCFGVYVVYGRKPLDDGISQDK</sequence>
<dbReference type="Gene3D" id="3.40.50.150">
    <property type="entry name" value="Vaccinia Virus protein VP39"/>
    <property type="match status" value="1"/>
</dbReference>
<dbReference type="PANTHER" id="PTHR43591">
    <property type="entry name" value="METHYLTRANSFERASE"/>
    <property type="match status" value="1"/>
</dbReference>
<evidence type="ECO:0000313" key="3">
    <source>
        <dbReference type="Proteomes" id="UP001408356"/>
    </source>
</evidence>
<dbReference type="EMBL" id="JARVKF010000429">
    <property type="protein sequence ID" value="KAK9414268.1"/>
    <property type="molecule type" value="Genomic_DNA"/>
</dbReference>
<keyword evidence="3" id="KW-1185">Reference proteome</keyword>
<organism evidence="2 3">
    <name type="scientific">Seiridium unicorne</name>
    <dbReference type="NCBI Taxonomy" id="138068"/>
    <lineage>
        <taxon>Eukaryota</taxon>
        <taxon>Fungi</taxon>
        <taxon>Dikarya</taxon>
        <taxon>Ascomycota</taxon>
        <taxon>Pezizomycotina</taxon>
        <taxon>Sordariomycetes</taxon>
        <taxon>Xylariomycetidae</taxon>
        <taxon>Amphisphaeriales</taxon>
        <taxon>Sporocadaceae</taxon>
        <taxon>Seiridium</taxon>
    </lineage>
</organism>
<dbReference type="GO" id="GO:0008168">
    <property type="term" value="F:methyltransferase activity"/>
    <property type="evidence" value="ECO:0007669"/>
    <property type="project" value="UniProtKB-KW"/>
</dbReference>
<comment type="caution">
    <text evidence="2">The sequence shown here is derived from an EMBL/GenBank/DDBJ whole genome shotgun (WGS) entry which is preliminary data.</text>
</comment>
<dbReference type="Pfam" id="PF13489">
    <property type="entry name" value="Methyltransf_23"/>
    <property type="match status" value="1"/>
</dbReference>
<evidence type="ECO:0000256" key="1">
    <source>
        <dbReference type="ARBA" id="ARBA00038158"/>
    </source>
</evidence>
<gene>
    <name evidence="2" type="ORF">SUNI508_02367</name>
</gene>
<keyword evidence="2" id="KW-0489">Methyltransferase</keyword>
<dbReference type="InterPro" id="IPR029063">
    <property type="entry name" value="SAM-dependent_MTases_sf"/>
</dbReference>
<dbReference type="GO" id="GO:0032259">
    <property type="term" value="P:methylation"/>
    <property type="evidence" value="ECO:0007669"/>
    <property type="project" value="UniProtKB-KW"/>
</dbReference>
<dbReference type="SUPFAM" id="SSF53335">
    <property type="entry name" value="S-adenosyl-L-methionine-dependent methyltransferases"/>
    <property type="match status" value="1"/>
</dbReference>
<dbReference type="CDD" id="cd02440">
    <property type="entry name" value="AdoMet_MTases"/>
    <property type="match status" value="1"/>
</dbReference>
<protein>
    <submittedName>
        <fullName evidence="2">S-adenosyl-L-methionine-dependent methyltransferase</fullName>
    </submittedName>
</protein>
<accession>A0ABR2UID7</accession>
<name>A0ABR2UID7_9PEZI</name>
<dbReference type="Proteomes" id="UP001408356">
    <property type="component" value="Unassembled WGS sequence"/>
</dbReference>